<dbReference type="PANTHER" id="PTHR37540">
    <property type="entry name" value="TRANSCRIPTION FACTOR (ACR-2), PUTATIVE-RELATED-RELATED"/>
    <property type="match status" value="1"/>
</dbReference>
<feature type="compositionally biased region" description="Basic and acidic residues" evidence="1">
    <location>
        <begin position="74"/>
        <end position="97"/>
    </location>
</feature>
<dbReference type="PANTHER" id="PTHR37540:SF5">
    <property type="entry name" value="TRANSCRIPTION FACTOR DOMAIN-CONTAINING PROTEIN"/>
    <property type="match status" value="1"/>
</dbReference>
<evidence type="ECO:0000313" key="3">
    <source>
        <dbReference type="Proteomes" id="UP001480595"/>
    </source>
</evidence>
<feature type="region of interest" description="Disordered" evidence="1">
    <location>
        <begin position="57"/>
        <end position="144"/>
    </location>
</feature>
<feature type="compositionally biased region" description="Polar residues" evidence="1">
    <location>
        <begin position="110"/>
        <end position="128"/>
    </location>
</feature>
<keyword evidence="3" id="KW-1185">Reference proteome</keyword>
<feature type="region of interest" description="Disordered" evidence="1">
    <location>
        <begin position="503"/>
        <end position="537"/>
    </location>
</feature>
<sequence length="702" mass="77367">MGDLNFTSEKAAVGITTRRGLRIVRQKHQGRAFVHSSSRNAHGQRWAFFSKPIPDQMKFVTQKNPSGKKRRLRGRDPKTAASSKGEEDRDARNRGRPSDGATYAKEGHSLRTSGNPGTGQSPDLSATVTEDEASVSDPTPGELRPLTEVAHVWMTESFDQQQTTPGSSNTTADEREVDVPHAYVAENADSSNCSSTATESADTSVAWTTFQSCGLFSKDAVPGLSCGITVDRQHEHWSLQTLRDTLSEMDTMFLSSYVNSHWLSLSWPSERLNLILNHPTQGIQSLEALISSPLTLECALSIGALIQLLVSETKDSVAFAFYCGRLYASVHQILGGGGASNSTLQVMIPSISILVAVAAVLENYNEWHLHLQALKRVVESIGGQGRLLPSMRAIIRKVDILTSVELVTQPVFPFIRFTEPASLVVPTNERQWTRDAVMRSLSGTGVATSVLENLVSLAQFIQVVDYALSRQGELRFDMDALATDWLSIQNSFLTMPSPIKDRGLSCKGHRKHPLLGERGPGQDSNRKNAGDESSGTDPLTTALRLASLLCMALHGPSIRRSKSYDFSRLLNLLLKNMRAVRKSILDQMPTGMDSNTPSTTRSSGFSIPKIRQPLMWICIVADYAWTVSEQEGWRWRGSATDYAVVSQLLAEVLDKAPPESPLFALDDLQLYQILDFMKLRGEVLNGRERILSILCRGVLNRR</sequence>
<evidence type="ECO:0000313" key="2">
    <source>
        <dbReference type="EMBL" id="KAK8058405.1"/>
    </source>
</evidence>
<dbReference type="RefSeq" id="XP_066713851.1">
    <property type="nucleotide sequence ID" value="XM_066860262.1"/>
</dbReference>
<dbReference type="Proteomes" id="UP001480595">
    <property type="component" value="Unassembled WGS sequence"/>
</dbReference>
<name>A0ABR1UHM1_9PEZI</name>
<protein>
    <recommendedName>
        <fullName evidence="4">Wings apart-like protein C-terminal domain-containing protein</fullName>
    </recommendedName>
</protein>
<proteinExistence type="predicted"/>
<reference evidence="2 3" key="1">
    <citation type="submission" date="2023-01" db="EMBL/GenBank/DDBJ databases">
        <title>Analysis of 21 Apiospora genomes using comparative genomics revels a genus with tremendous synthesis potential of carbohydrate active enzymes and secondary metabolites.</title>
        <authorList>
            <person name="Sorensen T."/>
        </authorList>
    </citation>
    <scope>NUCLEOTIDE SEQUENCE [LARGE SCALE GENOMIC DNA]</scope>
    <source>
        <strain evidence="2 3">CBS 135458</strain>
    </source>
</reference>
<evidence type="ECO:0008006" key="4">
    <source>
        <dbReference type="Google" id="ProtNLM"/>
    </source>
</evidence>
<evidence type="ECO:0000256" key="1">
    <source>
        <dbReference type="SAM" id="MobiDB-lite"/>
    </source>
</evidence>
<gene>
    <name evidence="2" type="ORF">PG994_008853</name>
</gene>
<dbReference type="EMBL" id="JAQQWL010000009">
    <property type="protein sequence ID" value="KAK8058405.1"/>
    <property type="molecule type" value="Genomic_DNA"/>
</dbReference>
<organism evidence="2 3">
    <name type="scientific">Apiospora phragmitis</name>
    <dbReference type="NCBI Taxonomy" id="2905665"/>
    <lineage>
        <taxon>Eukaryota</taxon>
        <taxon>Fungi</taxon>
        <taxon>Dikarya</taxon>
        <taxon>Ascomycota</taxon>
        <taxon>Pezizomycotina</taxon>
        <taxon>Sordariomycetes</taxon>
        <taxon>Xylariomycetidae</taxon>
        <taxon>Amphisphaeriales</taxon>
        <taxon>Apiosporaceae</taxon>
        <taxon>Apiospora</taxon>
    </lineage>
</organism>
<accession>A0ABR1UHM1</accession>
<dbReference type="GeneID" id="92093325"/>
<comment type="caution">
    <text evidence="2">The sequence shown here is derived from an EMBL/GenBank/DDBJ whole genome shotgun (WGS) entry which is preliminary data.</text>
</comment>